<evidence type="ECO:0000259" key="12">
    <source>
        <dbReference type="Pfam" id="PF05223"/>
    </source>
</evidence>
<dbReference type="EC" id="3.5.2.6" evidence="4 9"/>
<dbReference type="PANTHER" id="PTHR30627:SF24">
    <property type="entry name" value="PENICILLIN-BINDING PROTEIN 4B"/>
    <property type="match status" value="1"/>
</dbReference>
<reference evidence="14" key="1">
    <citation type="submission" date="2018-01" db="EMBL/GenBank/DDBJ databases">
        <authorList>
            <person name="Li J."/>
        </authorList>
    </citation>
    <scope>NUCLEOTIDE SEQUENCE [LARGE SCALE GENOMIC DNA]</scope>
    <source>
        <strain evidence="14">592</strain>
    </source>
</reference>
<dbReference type="PROSITE" id="PS51257">
    <property type="entry name" value="PROKAR_LIPOPROTEIN"/>
    <property type="match status" value="1"/>
</dbReference>
<evidence type="ECO:0000313" key="13">
    <source>
        <dbReference type="EMBL" id="AWB93732.1"/>
    </source>
</evidence>
<dbReference type="PANTHER" id="PTHR30627">
    <property type="entry name" value="PEPTIDOGLYCAN D,D-TRANSPEPTIDASE"/>
    <property type="match status" value="1"/>
</dbReference>
<dbReference type="InterPro" id="IPR002137">
    <property type="entry name" value="Beta-lactam_class-D_AS"/>
</dbReference>
<evidence type="ECO:0000256" key="6">
    <source>
        <dbReference type="ARBA" id="ARBA00022801"/>
    </source>
</evidence>
<evidence type="ECO:0000256" key="9">
    <source>
        <dbReference type="RuleBase" id="RU361140"/>
    </source>
</evidence>
<keyword evidence="8 9" id="KW-0046">Antibiotic resistance</keyword>
<dbReference type="InterPro" id="IPR005311">
    <property type="entry name" value="PBP_dimer"/>
</dbReference>
<keyword evidence="6 9" id="KW-0378">Hydrolase</keyword>
<gene>
    <name evidence="13" type="ORF">C3E78_16780</name>
</gene>
<evidence type="ECO:0000259" key="10">
    <source>
        <dbReference type="Pfam" id="PF00905"/>
    </source>
</evidence>
<name>A0A2S0WQZ3_9ACTN</name>
<keyword evidence="7" id="KW-0472">Membrane</keyword>
<evidence type="ECO:0000313" key="14">
    <source>
        <dbReference type="Proteomes" id="UP000244384"/>
    </source>
</evidence>
<feature type="domain" description="NTF2-like N-terminal transpeptidase" evidence="12">
    <location>
        <begin position="34"/>
        <end position="132"/>
    </location>
</feature>
<comment type="subcellular location">
    <subcellularLocation>
        <location evidence="1">Membrane</location>
    </subcellularLocation>
</comment>
<feature type="domain" description="Penicillin-binding protein dimerisation" evidence="11">
    <location>
        <begin position="144"/>
        <end position="309"/>
    </location>
</feature>
<comment type="similarity">
    <text evidence="3 9">Belongs to the class-D beta-lactamase family.</text>
</comment>
<dbReference type="GO" id="GO:0005886">
    <property type="term" value="C:plasma membrane"/>
    <property type="evidence" value="ECO:0007669"/>
    <property type="project" value="TreeGrafter"/>
</dbReference>
<dbReference type="GO" id="GO:0008800">
    <property type="term" value="F:beta-lactamase activity"/>
    <property type="evidence" value="ECO:0007669"/>
    <property type="project" value="UniProtKB-UniRule"/>
</dbReference>
<dbReference type="InterPro" id="IPR012338">
    <property type="entry name" value="Beta-lactam/transpept-like"/>
</dbReference>
<dbReference type="SUPFAM" id="SSF56519">
    <property type="entry name" value="Penicillin binding protein dimerisation domain"/>
    <property type="match status" value="1"/>
</dbReference>
<dbReference type="Pfam" id="PF05223">
    <property type="entry name" value="MecA_N"/>
    <property type="match status" value="1"/>
</dbReference>
<dbReference type="AlphaFoldDB" id="A0A2S0WQZ3"/>
<dbReference type="KEGG" id="aez:C3E78_16780"/>
<dbReference type="OrthoDB" id="5241017at2"/>
<dbReference type="PROSITE" id="PS00337">
    <property type="entry name" value="BETA_LACTAMASE_D"/>
    <property type="match status" value="1"/>
</dbReference>
<dbReference type="GO" id="GO:0008658">
    <property type="term" value="F:penicillin binding"/>
    <property type="evidence" value="ECO:0007669"/>
    <property type="project" value="InterPro"/>
</dbReference>
<dbReference type="Pfam" id="PF00905">
    <property type="entry name" value="Transpeptidase"/>
    <property type="match status" value="1"/>
</dbReference>
<accession>A0A5F2EME1</accession>
<accession>A0A2S0WQZ3</accession>
<dbReference type="Proteomes" id="UP000244384">
    <property type="component" value="Chromosome"/>
</dbReference>
<evidence type="ECO:0000256" key="3">
    <source>
        <dbReference type="ARBA" id="ARBA00007898"/>
    </source>
</evidence>
<feature type="domain" description="Penicillin-binding protein transpeptidase" evidence="10">
    <location>
        <begin position="348"/>
        <end position="623"/>
    </location>
</feature>
<evidence type="ECO:0000256" key="2">
    <source>
        <dbReference type="ARBA" id="ARBA00007171"/>
    </source>
</evidence>
<sequence>MLPPRRARLVASTTGLVVALAVLTACSDNGPDAGDAADDLAAALTSGNVAKVATTGSGPDHQTELDRIVEGLGTSTQKVTVKDVAEKDGAATVTLSTRRSINGATWSYETKASLVEGNDRWEVDWKPSLVAPVTKGERLVARTVAAERGDILGAEDEPLVTARPVVRVGIDKTRVDAKKAGTSAVALAKLLDIDTGTFRKRVEAAGPQAFVEGLVLRKGAGLPSGQDLEAIPGAVGIDAELPLAPTRAFGQPLLGTVGEATAETIKESKGALKAGDQVGLSGLQKRYDTRLRGTPGIEVTAITDEEGAEARELFAREPQAGKAVRTTLDPKLQAAADDILGDVDPASAIVAIRPSTGELLAVASGPGSDGNDTATSGRYAPGSTFKIVTALTFLRSGVTPETKVRCSPTVTVDGRTFKNYSDYPSSALGNVSLTTAIANSCNTAMIATRKKAPQARLADAAYALGLGRDVDLGVPAFLGSVPTTAKGTERAASMIGQGRIEASPLVMAVVAASVQDRRLVTPVLLPDLEPKDAPTPANPLNAQEAISLADMMRAVVTDGSGRFLLDVPGSPVGAKTGTAEYGDDVPPRTHAWMIGTHGNLAVAVFVGDGASGSATAGPLLEEFLRAAR</sequence>
<dbReference type="RefSeq" id="WP_108580382.1">
    <property type="nucleotide sequence ID" value="NZ_CP026952.1"/>
</dbReference>
<protein>
    <recommendedName>
        <fullName evidence="4 9">Beta-lactamase</fullName>
        <ecNumber evidence="4 9">3.5.2.6</ecNumber>
    </recommendedName>
</protein>
<dbReference type="Gene3D" id="3.90.1310.10">
    <property type="entry name" value="Penicillin-binding protein 2a (Domain 2)"/>
    <property type="match status" value="1"/>
</dbReference>
<proteinExistence type="inferred from homology"/>
<dbReference type="Gene3D" id="3.30.1390.30">
    <property type="entry name" value="Penicillin-binding protein 2a, domain 3"/>
    <property type="match status" value="1"/>
</dbReference>
<organism evidence="13 14">
    <name type="scientific">Aeromicrobium chenweiae</name>
    <dbReference type="NCBI Taxonomy" id="2079793"/>
    <lineage>
        <taxon>Bacteria</taxon>
        <taxon>Bacillati</taxon>
        <taxon>Actinomycetota</taxon>
        <taxon>Actinomycetes</taxon>
        <taxon>Propionibacteriales</taxon>
        <taxon>Nocardioidaceae</taxon>
        <taxon>Aeromicrobium</taxon>
    </lineage>
</organism>
<dbReference type="InterPro" id="IPR007887">
    <property type="entry name" value="MecA_N"/>
</dbReference>
<evidence type="ECO:0000256" key="7">
    <source>
        <dbReference type="ARBA" id="ARBA00023136"/>
    </source>
</evidence>
<dbReference type="SUPFAM" id="SSF54427">
    <property type="entry name" value="NTF2-like"/>
    <property type="match status" value="1"/>
</dbReference>
<dbReference type="Pfam" id="PF03717">
    <property type="entry name" value="PBP_dimer"/>
    <property type="match status" value="1"/>
</dbReference>
<keyword evidence="14" id="KW-1185">Reference proteome</keyword>
<comment type="similarity">
    <text evidence="2">Belongs to the transpeptidase family.</text>
</comment>
<evidence type="ECO:0000256" key="4">
    <source>
        <dbReference type="ARBA" id="ARBA00012865"/>
    </source>
</evidence>
<dbReference type="GO" id="GO:0017001">
    <property type="term" value="P:antibiotic catabolic process"/>
    <property type="evidence" value="ECO:0007669"/>
    <property type="project" value="InterPro"/>
</dbReference>
<dbReference type="EMBL" id="CP026952">
    <property type="protein sequence ID" value="AWB93732.1"/>
    <property type="molecule type" value="Genomic_DNA"/>
</dbReference>
<dbReference type="SUPFAM" id="SSF56601">
    <property type="entry name" value="beta-lactamase/transpeptidase-like"/>
    <property type="match status" value="1"/>
</dbReference>
<evidence type="ECO:0000259" key="11">
    <source>
        <dbReference type="Pfam" id="PF03717"/>
    </source>
</evidence>
<dbReference type="InterPro" id="IPR032710">
    <property type="entry name" value="NTF2-like_dom_sf"/>
</dbReference>
<dbReference type="InterPro" id="IPR001460">
    <property type="entry name" value="PCN-bd_Tpept"/>
</dbReference>
<dbReference type="GO" id="GO:0071972">
    <property type="term" value="F:peptidoglycan L,D-transpeptidase activity"/>
    <property type="evidence" value="ECO:0007669"/>
    <property type="project" value="TreeGrafter"/>
</dbReference>
<keyword evidence="5" id="KW-0732">Signal</keyword>
<evidence type="ECO:0000256" key="1">
    <source>
        <dbReference type="ARBA" id="ARBA00004370"/>
    </source>
</evidence>
<comment type="catalytic activity">
    <reaction evidence="9">
        <text>a beta-lactam + H2O = a substituted beta-amino acid</text>
        <dbReference type="Rhea" id="RHEA:20401"/>
        <dbReference type="ChEBI" id="CHEBI:15377"/>
        <dbReference type="ChEBI" id="CHEBI:35627"/>
        <dbReference type="ChEBI" id="CHEBI:140347"/>
        <dbReference type="EC" id="3.5.2.6"/>
    </reaction>
</comment>
<dbReference type="GO" id="GO:0046677">
    <property type="term" value="P:response to antibiotic"/>
    <property type="evidence" value="ECO:0007669"/>
    <property type="project" value="UniProtKB-UniRule"/>
</dbReference>
<dbReference type="InterPro" id="IPR036138">
    <property type="entry name" value="PBP_dimer_sf"/>
</dbReference>
<dbReference type="GO" id="GO:0071555">
    <property type="term" value="P:cell wall organization"/>
    <property type="evidence" value="ECO:0007669"/>
    <property type="project" value="TreeGrafter"/>
</dbReference>
<dbReference type="InterPro" id="IPR050515">
    <property type="entry name" value="Beta-lactam/transpept"/>
</dbReference>
<evidence type="ECO:0000256" key="5">
    <source>
        <dbReference type="ARBA" id="ARBA00022729"/>
    </source>
</evidence>
<evidence type="ECO:0000256" key="8">
    <source>
        <dbReference type="ARBA" id="ARBA00023251"/>
    </source>
</evidence>
<dbReference type="Gene3D" id="3.40.710.10">
    <property type="entry name" value="DD-peptidase/beta-lactamase superfamily"/>
    <property type="match status" value="1"/>
</dbReference>